<dbReference type="Proteomes" id="UP000554342">
    <property type="component" value="Unassembled WGS sequence"/>
</dbReference>
<organism evidence="1 2">
    <name type="scientific">Stakelama sediminis</name>
    <dbReference type="NCBI Taxonomy" id="463200"/>
    <lineage>
        <taxon>Bacteria</taxon>
        <taxon>Pseudomonadati</taxon>
        <taxon>Pseudomonadota</taxon>
        <taxon>Alphaproteobacteria</taxon>
        <taxon>Sphingomonadales</taxon>
        <taxon>Sphingomonadaceae</taxon>
        <taxon>Stakelama</taxon>
    </lineage>
</organism>
<proteinExistence type="predicted"/>
<dbReference type="InterPro" id="IPR043856">
    <property type="entry name" value="DUF5818"/>
</dbReference>
<evidence type="ECO:0000313" key="1">
    <source>
        <dbReference type="EMBL" id="MBB5718062.1"/>
    </source>
</evidence>
<keyword evidence="2" id="KW-1185">Reference proteome</keyword>
<dbReference type="RefSeq" id="WP_184001750.1">
    <property type="nucleotide sequence ID" value="NZ_BAABIF010000004.1"/>
</dbReference>
<evidence type="ECO:0000313" key="2">
    <source>
        <dbReference type="Proteomes" id="UP000554342"/>
    </source>
</evidence>
<dbReference type="EMBL" id="JACIJI010000001">
    <property type="protein sequence ID" value="MBB5718062.1"/>
    <property type="molecule type" value="Genomic_DNA"/>
</dbReference>
<reference evidence="1 2" key="1">
    <citation type="submission" date="2020-08" db="EMBL/GenBank/DDBJ databases">
        <title>Genomic Encyclopedia of Type Strains, Phase IV (KMG-IV): sequencing the most valuable type-strain genomes for metagenomic binning, comparative biology and taxonomic classification.</title>
        <authorList>
            <person name="Goeker M."/>
        </authorList>
    </citation>
    <scope>NUCLEOTIDE SEQUENCE [LARGE SCALE GENOMIC DNA]</scope>
    <source>
        <strain evidence="1 2">DSM 27203</strain>
    </source>
</reference>
<dbReference type="Pfam" id="PF19135">
    <property type="entry name" value="DUF5818"/>
    <property type="match status" value="1"/>
</dbReference>
<gene>
    <name evidence="1" type="ORF">FHR23_000969</name>
</gene>
<name>A0A840YWY7_9SPHN</name>
<sequence length="63" mass="6886">MKDHVTVTGTLTRDGGGFVLKRDDGGRLPLRLARTPVDHVEKRVRLSGEMMGAVLEVTAIARE</sequence>
<accession>A0A840YWY7</accession>
<comment type="caution">
    <text evidence="1">The sequence shown here is derived from an EMBL/GenBank/DDBJ whole genome shotgun (WGS) entry which is preliminary data.</text>
</comment>
<protein>
    <submittedName>
        <fullName evidence="1">Uncharacterized protein</fullName>
    </submittedName>
</protein>
<dbReference type="AlphaFoldDB" id="A0A840YWY7"/>